<organism evidence="1 2">
    <name type="scientific">Cichorium intybus</name>
    <name type="common">Chicory</name>
    <dbReference type="NCBI Taxonomy" id="13427"/>
    <lineage>
        <taxon>Eukaryota</taxon>
        <taxon>Viridiplantae</taxon>
        <taxon>Streptophyta</taxon>
        <taxon>Embryophyta</taxon>
        <taxon>Tracheophyta</taxon>
        <taxon>Spermatophyta</taxon>
        <taxon>Magnoliopsida</taxon>
        <taxon>eudicotyledons</taxon>
        <taxon>Gunneridae</taxon>
        <taxon>Pentapetalae</taxon>
        <taxon>asterids</taxon>
        <taxon>campanulids</taxon>
        <taxon>Asterales</taxon>
        <taxon>Asteraceae</taxon>
        <taxon>Cichorioideae</taxon>
        <taxon>Cichorieae</taxon>
        <taxon>Cichoriinae</taxon>
        <taxon>Cichorium</taxon>
    </lineage>
</organism>
<accession>A0ACB8ZUZ9</accession>
<protein>
    <submittedName>
        <fullName evidence="1">Uncharacterized protein</fullName>
    </submittedName>
</protein>
<reference evidence="1 2" key="2">
    <citation type="journal article" date="2022" name="Mol. Ecol. Resour.">
        <title>The genomes of chicory, endive, great burdock and yacon provide insights into Asteraceae paleo-polyploidization history and plant inulin production.</title>
        <authorList>
            <person name="Fan W."/>
            <person name="Wang S."/>
            <person name="Wang H."/>
            <person name="Wang A."/>
            <person name="Jiang F."/>
            <person name="Liu H."/>
            <person name="Zhao H."/>
            <person name="Xu D."/>
            <person name="Zhang Y."/>
        </authorList>
    </citation>
    <scope>NUCLEOTIDE SEQUENCE [LARGE SCALE GENOMIC DNA]</scope>
    <source>
        <strain evidence="2">cv. Punajuju</strain>
        <tissue evidence="1">Leaves</tissue>
    </source>
</reference>
<dbReference type="EMBL" id="CM042016">
    <property type="protein sequence ID" value="KAI3701318.1"/>
    <property type="molecule type" value="Genomic_DNA"/>
</dbReference>
<sequence length="75" mass="8860">MKFLISKRPSDWLTKTIIPLKTLPSPWLLASVNLRETSQKSHVFTWRDFRFHHFTSLIIVFYRVSGQIENVVVVC</sequence>
<proteinExistence type="predicted"/>
<reference evidence="2" key="1">
    <citation type="journal article" date="2022" name="Mol. Ecol. Resour.">
        <title>The genomes of chicory, endive, great burdock and yacon provide insights into Asteraceae palaeo-polyploidization history and plant inulin production.</title>
        <authorList>
            <person name="Fan W."/>
            <person name="Wang S."/>
            <person name="Wang H."/>
            <person name="Wang A."/>
            <person name="Jiang F."/>
            <person name="Liu H."/>
            <person name="Zhao H."/>
            <person name="Xu D."/>
            <person name="Zhang Y."/>
        </authorList>
    </citation>
    <scope>NUCLEOTIDE SEQUENCE [LARGE SCALE GENOMIC DNA]</scope>
    <source>
        <strain evidence="2">cv. Punajuju</strain>
    </source>
</reference>
<dbReference type="Proteomes" id="UP001055811">
    <property type="component" value="Linkage Group LG08"/>
</dbReference>
<comment type="caution">
    <text evidence="1">The sequence shown here is derived from an EMBL/GenBank/DDBJ whole genome shotgun (WGS) entry which is preliminary data.</text>
</comment>
<name>A0ACB8ZUZ9_CICIN</name>
<keyword evidence="2" id="KW-1185">Reference proteome</keyword>
<evidence type="ECO:0000313" key="1">
    <source>
        <dbReference type="EMBL" id="KAI3701318.1"/>
    </source>
</evidence>
<gene>
    <name evidence="1" type="ORF">L2E82_45972</name>
</gene>
<evidence type="ECO:0000313" key="2">
    <source>
        <dbReference type="Proteomes" id="UP001055811"/>
    </source>
</evidence>